<dbReference type="InterPro" id="IPR006553">
    <property type="entry name" value="Leu-rich_rpt_Cys-con_subtyp"/>
</dbReference>
<name>A0ABD1ZED8_9MARC</name>
<dbReference type="Gene3D" id="3.80.10.10">
    <property type="entry name" value="Ribonuclease Inhibitor"/>
    <property type="match status" value="1"/>
</dbReference>
<dbReference type="PANTHER" id="PTHR38926:SF5">
    <property type="entry name" value="F-BOX AND LEUCINE-RICH REPEAT PROTEIN 6"/>
    <property type="match status" value="1"/>
</dbReference>
<dbReference type="InterPro" id="IPR036047">
    <property type="entry name" value="F-box-like_dom_sf"/>
</dbReference>
<comment type="caution">
    <text evidence="2">The sequence shown here is derived from an EMBL/GenBank/DDBJ whole genome shotgun (WGS) entry which is preliminary data.</text>
</comment>
<proteinExistence type="predicted"/>
<feature type="domain" description="F-box" evidence="1">
    <location>
        <begin position="10"/>
        <end position="51"/>
    </location>
</feature>
<dbReference type="SUPFAM" id="SSF81383">
    <property type="entry name" value="F-box domain"/>
    <property type="match status" value="1"/>
</dbReference>
<dbReference type="AlphaFoldDB" id="A0ABD1ZED8"/>
<dbReference type="Gene3D" id="1.20.1280.50">
    <property type="match status" value="1"/>
</dbReference>
<accession>A0ABD1ZED8</accession>
<dbReference type="Proteomes" id="UP001605036">
    <property type="component" value="Unassembled WGS sequence"/>
</dbReference>
<dbReference type="SUPFAM" id="SSF52047">
    <property type="entry name" value="RNI-like"/>
    <property type="match status" value="1"/>
</dbReference>
<dbReference type="PANTHER" id="PTHR38926">
    <property type="entry name" value="F-BOX DOMAIN CONTAINING PROTEIN, EXPRESSED"/>
    <property type="match status" value="1"/>
</dbReference>
<evidence type="ECO:0000313" key="3">
    <source>
        <dbReference type="Proteomes" id="UP001605036"/>
    </source>
</evidence>
<dbReference type="InterPro" id="IPR001810">
    <property type="entry name" value="F-box_dom"/>
</dbReference>
<dbReference type="InterPro" id="IPR032675">
    <property type="entry name" value="LRR_dom_sf"/>
</dbReference>
<dbReference type="EMBL" id="JBHFFA010000001">
    <property type="protein sequence ID" value="KAL2649355.1"/>
    <property type="molecule type" value="Genomic_DNA"/>
</dbReference>
<gene>
    <name evidence="2" type="ORF">R1flu_017483</name>
</gene>
<evidence type="ECO:0000259" key="1">
    <source>
        <dbReference type="Pfam" id="PF12937"/>
    </source>
</evidence>
<dbReference type="Pfam" id="PF12937">
    <property type="entry name" value="F-box-like"/>
    <property type="match status" value="1"/>
</dbReference>
<protein>
    <recommendedName>
        <fullName evidence="1">F-box domain-containing protein</fullName>
    </recommendedName>
</protein>
<sequence length="273" mass="30980">MGSPWASLMSELLADVFVRLPFEERLTTVPLVCKAWRTATHHPACWRNVDMEPWIKAKGEADYGWEFDCKEELEDVVKLAVDRSHGQLRRLRTMFCSNESVQYIAENCPLLIDLSIAESFHVEDTFALQLAQNCRHLERLDLSDCYSLTARSLEMFGRNCCSLISLSRNTLRSHEFSGVDLPNGDHEAMAIGSHMQALKHLELKKLNLLTDLGLIHIATGCRDLETLNIACCSGVSPRALEKVSAMCPNLKAFIKPINPRMTVSQKLMWMLWD</sequence>
<keyword evidence="3" id="KW-1185">Reference proteome</keyword>
<organism evidence="2 3">
    <name type="scientific">Riccia fluitans</name>
    <dbReference type="NCBI Taxonomy" id="41844"/>
    <lineage>
        <taxon>Eukaryota</taxon>
        <taxon>Viridiplantae</taxon>
        <taxon>Streptophyta</taxon>
        <taxon>Embryophyta</taxon>
        <taxon>Marchantiophyta</taxon>
        <taxon>Marchantiopsida</taxon>
        <taxon>Marchantiidae</taxon>
        <taxon>Marchantiales</taxon>
        <taxon>Ricciaceae</taxon>
        <taxon>Riccia</taxon>
    </lineage>
</organism>
<dbReference type="SMART" id="SM00367">
    <property type="entry name" value="LRR_CC"/>
    <property type="match status" value="3"/>
</dbReference>
<evidence type="ECO:0000313" key="2">
    <source>
        <dbReference type="EMBL" id="KAL2649355.1"/>
    </source>
</evidence>
<reference evidence="2 3" key="1">
    <citation type="submission" date="2024-09" db="EMBL/GenBank/DDBJ databases">
        <title>Chromosome-scale assembly of Riccia fluitans.</title>
        <authorList>
            <person name="Paukszto L."/>
            <person name="Sawicki J."/>
            <person name="Karawczyk K."/>
            <person name="Piernik-Szablinska J."/>
            <person name="Szczecinska M."/>
            <person name="Mazdziarz M."/>
        </authorList>
    </citation>
    <scope>NUCLEOTIDE SEQUENCE [LARGE SCALE GENOMIC DNA]</scope>
    <source>
        <strain evidence="2">Rf_01</strain>
        <tissue evidence="2">Aerial parts of the thallus</tissue>
    </source>
</reference>